<evidence type="ECO:0000256" key="1">
    <source>
        <dbReference type="SAM" id="MobiDB-lite"/>
    </source>
</evidence>
<organism evidence="2 3">
    <name type="scientific">Prymnesium parvum</name>
    <name type="common">Toxic golden alga</name>
    <dbReference type="NCBI Taxonomy" id="97485"/>
    <lineage>
        <taxon>Eukaryota</taxon>
        <taxon>Haptista</taxon>
        <taxon>Haptophyta</taxon>
        <taxon>Prymnesiophyceae</taxon>
        <taxon>Prymnesiales</taxon>
        <taxon>Prymnesiaceae</taxon>
        <taxon>Prymnesium</taxon>
    </lineage>
</organism>
<accession>A0AB34J8W2</accession>
<evidence type="ECO:0000313" key="3">
    <source>
        <dbReference type="Proteomes" id="UP001515480"/>
    </source>
</evidence>
<keyword evidence="3" id="KW-1185">Reference proteome</keyword>
<dbReference type="EMBL" id="JBGBPQ010000011">
    <property type="protein sequence ID" value="KAL1515734.1"/>
    <property type="molecule type" value="Genomic_DNA"/>
</dbReference>
<comment type="caution">
    <text evidence="2">The sequence shown here is derived from an EMBL/GenBank/DDBJ whole genome shotgun (WGS) entry which is preliminary data.</text>
</comment>
<dbReference type="Proteomes" id="UP001515480">
    <property type="component" value="Unassembled WGS sequence"/>
</dbReference>
<proteinExistence type="predicted"/>
<gene>
    <name evidence="2" type="ORF">AB1Y20_002350</name>
</gene>
<name>A0AB34J8W2_PRYPA</name>
<reference evidence="2 3" key="1">
    <citation type="journal article" date="2024" name="Science">
        <title>Giant polyketide synthase enzymes in the biosynthesis of giant marine polyether toxins.</title>
        <authorList>
            <person name="Fallon T.R."/>
            <person name="Shende V.V."/>
            <person name="Wierzbicki I.H."/>
            <person name="Pendleton A.L."/>
            <person name="Watervoot N.F."/>
            <person name="Auber R.P."/>
            <person name="Gonzalez D.J."/>
            <person name="Wisecaver J.H."/>
            <person name="Moore B.S."/>
        </authorList>
    </citation>
    <scope>NUCLEOTIDE SEQUENCE [LARGE SCALE GENOMIC DNA]</scope>
    <source>
        <strain evidence="2 3">12B1</strain>
    </source>
</reference>
<protein>
    <submittedName>
        <fullName evidence="2">Uncharacterized protein</fullName>
    </submittedName>
</protein>
<sequence>MLDFDASQMLLDGGYSPLDAQPATRKQELTLYSLTPIIDRTGRSSENQKQRLSLPCLQPSAAELAASSREADPAKRALLAQQGRAHFRKAMREERVAHAHQEAAQRYIRRARQLNSIGIFDSSVNTVRARLMTTTEFMRWETFPAAKRREYVGTSLFGGSSGLSSEEAQTGAQGTSLDAKLERQCPPLREHTEPQPVKLLSGWNGALAGSRRALAVSPSRNKGTSTTRLKISMSTPNL</sequence>
<feature type="region of interest" description="Disordered" evidence="1">
    <location>
        <begin position="218"/>
        <end position="238"/>
    </location>
</feature>
<evidence type="ECO:0000313" key="2">
    <source>
        <dbReference type="EMBL" id="KAL1515734.1"/>
    </source>
</evidence>
<dbReference type="AlphaFoldDB" id="A0AB34J8W2"/>